<organism evidence="3 4">
    <name type="scientific">Nakamurella alba</name>
    <dbReference type="NCBI Taxonomy" id="2665158"/>
    <lineage>
        <taxon>Bacteria</taxon>
        <taxon>Bacillati</taxon>
        <taxon>Actinomycetota</taxon>
        <taxon>Actinomycetes</taxon>
        <taxon>Nakamurellales</taxon>
        <taxon>Nakamurellaceae</taxon>
        <taxon>Nakamurella</taxon>
    </lineage>
</organism>
<dbReference type="RefSeq" id="WP_154769754.1">
    <property type="nucleotide sequence ID" value="NZ_WLYK01000007.1"/>
</dbReference>
<feature type="transmembrane region" description="Helical" evidence="1">
    <location>
        <begin position="145"/>
        <end position="167"/>
    </location>
</feature>
<keyword evidence="1" id="KW-0472">Membrane</keyword>
<evidence type="ECO:0000259" key="2">
    <source>
        <dbReference type="Pfam" id="PF04892"/>
    </source>
</evidence>
<comment type="caution">
    <text evidence="3">The sequence shown here is derived from an EMBL/GenBank/DDBJ whole genome shotgun (WGS) entry which is preliminary data.</text>
</comment>
<feature type="transmembrane region" description="Helical" evidence="1">
    <location>
        <begin position="118"/>
        <end position="139"/>
    </location>
</feature>
<evidence type="ECO:0000313" key="3">
    <source>
        <dbReference type="EMBL" id="MTD15730.1"/>
    </source>
</evidence>
<evidence type="ECO:0000256" key="1">
    <source>
        <dbReference type="SAM" id="Phobius"/>
    </source>
</evidence>
<keyword evidence="4" id="KW-1185">Reference proteome</keyword>
<dbReference type="Proteomes" id="UP000460221">
    <property type="component" value="Unassembled WGS sequence"/>
</dbReference>
<dbReference type="AlphaFoldDB" id="A0A7K1FNS2"/>
<dbReference type="EMBL" id="WLYK01000007">
    <property type="protein sequence ID" value="MTD15730.1"/>
    <property type="molecule type" value="Genomic_DNA"/>
</dbReference>
<proteinExistence type="predicted"/>
<keyword evidence="1" id="KW-0812">Transmembrane</keyword>
<dbReference type="PROSITE" id="PS51257">
    <property type="entry name" value="PROKAR_LIPOPROTEIN"/>
    <property type="match status" value="1"/>
</dbReference>
<feature type="transmembrane region" description="Helical" evidence="1">
    <location>
        <begin position="44"/>
        <end position="65"/>
    </location>
</feature>
<protein>
    <recommendedName>
        <fullName evidence="2">VanZ-like domain-containing protein</fullName>
    </recommendedName>
</protein>
<accession>A0A7K1FNS2</accession>
<evidence type="ECO:0000313" key="4">
    <source>
        <dbReference type="Proteomes" id="UP000460221"/>
    </source>
</evidence>
<dbReference type="Pfam" id="PF04892">
    <property type="entry name" value="VanZ"/>
    <property type="match status" value="1"/>
</dbReference>
<feature type="transmembrane region" description="Helical" evidence="1">
    <location>
        <begin position="91"/>
        <end position="111"/>
    </location>
</feature>
<sequence>MPDIVRLLGGSLGAAAALLSVLAIGIGLVVACSGPRSGSDRVRILARTGIVVGALVCAVLLFSPVGRTEAPRALDLDLWQTIEGATQHRVLAYQFVGNLLLLTWLAVLLPLASRRIGAVGSVLVCAVVSVTVEAVQYLIGVGRVSSVGDVFCNVLGAAVAAGLFALVRTMVRPAAGVRAVA</sequence>
<dbReference type="InterPro" id="IPR006976">
    <property type="entry name" value="VanZ-like"/>
</dbReference>
<feature type="transmembrane region" description="Helical" evidence="1">
    <location>
        <begin position="12"/>
        <end position="32"/>
    </location>
</feature>
<reference evidence="3 4" key="1">
    <citation type="submission" date="2019-11" db="EMBL/GenBank/DDBJ databases">
        <authorList>
            <person name="Jiang L.-Q."/>
        </authorList>
    </citation>
    <scope>NUCLEOTIDE SEQUENCE [LARGE SCALE GENOMIC DNA]</scope>
    <source>
        <strain evidence="3 4">YIM 132087</strain>
    </source>
</reference>
<feature type="domain" description="VanZ-like" evidence="2">
    <location>
        <begin position="52"/>
        <end position="167"/>
    </location>
</feature>
<gene>
    <name evidence="3" type="ORF">GIS00_17490</name>
</gene>
<name>A0A7K1FNS2_9ACTN</name>
<keyword evidence="1" id="KW-1133">Transmembrane helix</keyword>